<protein>
    <submittedName>
        <fullName evidence="4">Fe2+-dicitrate sensor, membrane component</fullName>
    </submittedName>
</protein>
<dbReference type="InterPro" id="IPR012373">
    <property type="entry name" value="Ferrdict_sens_TM"/>
</dbReference>
<dbReference type="Pfam" id="PF04773">
    <property type="entry name" value="FecR"/>
    <property type="match status" value="1"/>
</dbReference>
<keyword evidence="1" id="KW-1133">Transmembrane helix</keyword>
<dbReference type="eggNOG" id="COG3712">
    <property type="taxonomic scope" value="Bacteria"/>
</dbReference>
<dbReference type="HOGENOM" id="CLU_050192_2_3_10"/>
<feature type="domain" description="FecR protein" evidence="2">
    <location>
        <begin position="100"/>
        <end position="192"/>
    </location>
</feature>
<gene>
    <name evidence="4" type="ordered locus">Echvi_3422</name>
</gene>
<accession>L0G287</accession>
<feature type="domain" description="Protein FecR C-terminal" evidence="3">
    <location>
        <begin position="236"/>
        <end position="289"/>
    </location>
</feature>
<feature type="transmembrane region" description="Helical" evidence="1">
    <location>
        <begin position="68"/>
        <end position="90"/>
    </location>
</feature>
<dbReference type="RefSeq" id="WP_015267187.1">
    <property type="nucleotide sequence ID" value="NC_019904.1"/>
</dbReference>
<evidence type="ECO:0000259" key="3">
    <source>
        <dbReference type="Pfam" id="PF16344"/>
    </source>
</evidence>
<dbReference type="Pfam" id="PF16344">
    <property type="entry name" value="FecR_C"/>
    <property type="match status" value="1"/>
</dbReference>
<evidence type="ECO:0000313" key="4">
    <source>
        <dbReference type="EMBL" id="AGA79642.1"/>
    </source>
</evidence>
<keyword evidence="5" id="KW-1185">Reference proteome</keyword>
<evidence type="ECO:0000256" key="1">
    <source>
        <dbReference type="SAM" id="Phobius"/>
    </source>
</evidence>
<dbReference type="InterPro" id="IPR032508">
    <property type="entry name" value="FecR_C"/>
</dbReference>
<dbReference type="Proteomes" id="UP000010796">
    <property type="component" value="Chromosome"/>
</dbReference>
<dbReference type="STRING" id="926556.Echvi_3422"/>
<dbReference type="Gene3D" id="2.60.120.1440">
    <property type="match status" value="1"/>
</dbReference>
<reference evidence="5" key="1">
    <citation type="submission" date="2012-02" db="EMBL/GenBank/DDBJ databases">
        <title>The complete genome of Echinicola vietnamensis DSM 17526.</title>
        <authorList>
            <person name="Lucas S."/>
            <person name="Copeland A."/>
            <person name="Lapidus A."/>
            <person name="Glavina del Rio T."/>
            <person name="Dalin E."/>
            <person name="Tice H."/>
            <person name="Bruce D."/>
            <person name="Goodwin L."/>
            <person name="Pitluck S."/>
            <person name="Peters L."/>
            <person name="Ovchinnikova G."/>
            <person name="Teshima H."/>
            <person name="Kyrpides N."/>
            <person name="Mavromatis K."/>
            <person name="Ivanova N."/>
            <person name="Brettin T."/>
            <person name="Detter J.C."/>
            <person name="Han C."/>
            <person name="Larimer F."/>
            <person name="Land M."/>
            <person name="Hauser L."/>
            <person name="Markowitz V."/>
            <person name="Cheng J.-F."/>
            <person name="Hugenholtz P."/>
            <person name="Woyke T."/>
            <person name="Wu D."/>
            <person name="Brambilla E."/>
            <person name="Klenk H.-P."/>
            <person name="Eisen J.A."/>
        </authorList>
    </citation>
    <scope>NUCLEOTIDE SEQUENCE [LARGE SCALE GENOMIC DNA]</scope>
    <source>
        <strain evidence="5">DSM 17526 / LMG 23754 / KMM 6221</strain>
    </source>
</reference>
<dbReference type="EMBL" id="CP003346">
    <property type="protein sequence ID" value="AGA79642.1"/>
    <property type="molecule type" value="Genomic_DNA"/>
</dbReference>
<sequence length="314" mass="35484">MSNTNRDIKALTERYLKGEISRAEFELMLEEFSSESQAVEEVLQDHFEQVMDAYHPAQTTPQHRLAPWMAVAASLLLLLGIGAGVLFFGAQPSSELVSHQTAYGEQSDYILEDSSHVYLNAGSTLAYEPFKPEKGRVVTFQGEGFFDIFRDVSRPFTIHSGEMDIQVLGTAFNVEAYPEEDFYRVTVTEGKVAVSSHSIPNLSETLTKGQSIVIQKDSGSYRVEAAAEILWKARILAFDKTPFDQVIRKMERWYGVELEVVDSSLYKLTLNGRFADKDVHEMIRAIAFLANKEHTQNPELIKINPLPMKHQTNR</sequence>
<proteinExistence type="predicted"/>
<organism evidence="4 5">
    <name type="scientific">Echinicola vietnamensis (strain DSM 17526 / LMG 23754 / KMM 6221)</name>
    <dbReference type="NCBI Taxonomy" id="926556"/>
    <lineage>
        <taxon>Bacteria</taxon>
        <taxon>Pseudomonadati</taxon>
        <taxon>Bacteroidota</taxon>
        <taxon>Cytophagia</taxon>
        <taxon>Cytophagales</taxon>
        <taxon>Cyclobacteriaceae</taxon>
        <taxon>Echinicola</taxon>
    </lineage>
</organism>
<dbReference type="OrthoDB" id="1452822at2"/>
<dbReference type="PANTHER" id="PTHR30273">
    <property type="entry name" value="PERIPLASMIC SIGNAL SENSOR AND SIGMA FACTOR ACTIVATOR FECR-RELATED"/>
    <property type="match status" value="1"/>
</dbReference>
<evidence type="ECO:0000259" key="2">
    <source>
        <dbReference type="Pfam" id="PF04773"/>
    </source>
</evidence>
<dbReference type="GO" id="GO:0016989">
    <property type="term" value="F:sigma factor antagonist activity"/>
    <property type="evidence" value="ECO:0007669"/>
    <property type="project" value="TreeGrafter"/>
</dbReference>
<dbReference type="AlphaFoldDB" id="L0G287"/>
<dbReference type="Gene3D" id="3.55.50.30">
    <property type="match status" value="1"/>
</dbReference>
<dbReference type="PIRSF" id="PIRSF018266">
    <property type="entry name" value="FecR"/>
    <property type="match status" value="1"/>
</dbReference>
<dbReference type="InterPro" id="IPR006860">
    <property type="entry name" value="FecR"/>
</dbReference>
<keyword evidence="1" id="KW-0472">Membrane</keyword>
<evidence type="ECO:0000313" key="5">
    <source>
        <dbReference type="Proteomes" id="UP000010796"/>
    </source>
</evidence>
<name>L0G287_ECHVK</name>
<keyword evidence="1" id="KW-0812">Transmembrane</keyword>
<dbReference type="KEGG" id="evi:Echvi_3422"/>
<dbReference type="PANTHER" id="PTHR30273:SF2">
    <property type="entry name" value="PROTEIN FECR"/>
    <property type="match status" value="1"/>
</dbReference>